<proteinExistence type="predicted"/>
<evidence type="ECO:0000313" key="5">
    <source>
        <dbReference type="Proteomes" id="UP000178759"/>
    </source>
</evidence>
<protein>
    <recommendedName>
        <fullName evidence="6">DUF2207 domain-containing protein</fullName>
    </recommendedName>
</protein>
<name>A0A1F6AIZ9_9BACT</name>
<evidence type="ECO:0000313" key="4">
    <source>
        <dbReference type="EMBL" id="OGG24257.1"/>
    </source>
</evidence>
<evidence type="ECO:0008006" key="6">
    <source>
        <dbReference type="Google" id="ProtNLM"/>
    </source>
</evidence>
<dbReference type="Pfam" id="PF09972">
    <property type="entry name" value="DUF2207"/>
    <property type="match status" value="1"/>
</dbReference>
<dbReference type="InterPro" id="IPR048389">
    <property type="entry name" value="YciQ-like_C"/>
</dbReference>
<comment type="caution">
    <text evidence="4">The sequence shown here is derived from an EMBL/GenBank/DDBJ whole genome shotgun (WGS) entry which is preliminary data.</text>
</comment>
<dbReference type="AlphaFoldDB" id="A0A1F6AIZ9"/>
<dbReference type="Proteomes" id="UP000178759">
    <property type="component" value="Unassembled WGS sequence"/>
</dbReference>
<dbReference type="Pfam" id="PF20990">
    <property type="entry name" value="DUF2207_C"/>
    <property type="match status" value="1"/>
</dbReference>
<feature type="domain" description="DUF2207" evidence="2">
    <location>
        <begin position="24"/>
        <end position="208"/>
    </location>
</feature>
<feature type="domain" description="Predicted membrane protein YciQ-like C-terminal" evidence="3">
    <location>
        <begin position="278"/>
        <end position="398"/>
    </location>
</feature>
<dbReference type="EMBL" id="MFJV01000001">
    <property type="protein sequence ID" value="OGG24257.1"/>
    <property type="molecule type" value="Genomic_DNA"/>
</dbReference>
<reference evidence="4 5" key="1">
    <citation type="journal article" date="2016" name="Nat. Commun.">
        <title>Thousands of microbial genomes shed light on interconnected biogeochemical processes in an aquifer system.</title>
        <authorList>
            <person name="Anantharaman K."/>
            <person name="Brown C.T."/>
            <person name="Hug L.A."/>
            <person name="Sharon I."/>
            <person name="Castelle C.J."/>
            <person name="Probst A.J."/>
            <person name="Thomas B.C."/>
            <person name="Singh A."/>
            <person name="Wilkins M.J."/>
            <person name="Karaoz U."/>
            <person name="Brodie E.L."/>
            <person name="Williams K.H."/>
            <person name="Hubbard S.S."/>
            <person name="Banfield J.F."/>
        </authorList>
    </citation>
    <scope>NUCLEOTIDE SEQUENCE [LARGE SCALE GENOMIC DNA]</scope>
</reference>
<organism evidence="4 5">
    <name type="scientific">Candidatus Gottesmanbacteria bacterium RIFCSPLOWO2_01_FULL_43_11b</name>
    <dbReference type="NCBI Taxonomy" id="1798392"/>
    <lineage>
        <taxon>Bacteria</taxon>
        <taxon>Candidatus Gottesmaniibacteriota</taxon>
    </lineage>
</organism>
<sequence>MKWYFVIMLLLFPFFYPRISLAEEIQSFDTNITIEANGLIDVSETIDYDFGQESRHGIFRTIPFVKTNQDNKKFKLDFTNISVSDQFSKSFEDSSMTLKIGDPNKTITGTHSYTIGYTVIGALTYFSDHDELYWNVTGNDWPVSINAAGVTINLPEDILKQDIRAECFTGPIGNTAQNCDVTTRDAQVHVSTNAALSPDEGLTIVVGFPKGIVAVLEPKPYGPSPLLTGLGILVASLWYIVYPISLPIKWWKYGRDPRPAIGETKAWFDAPKTRSLRSLTPGETGALIDERVDLDDICATIVDLARREYLKIIENKKNDFTLSKQKEFKNDSSLMPFESLLLEKIFTTDIVHVKELKLASDIEKIKESLYESFVTEGFFPKNPQKIRSFYEIIRVLSLMTFNVPLFLSSLIFGTGMPVKTPYGSQQAAVARSLRNFLVSQEKKLTHQAKNQLMFEKLLPYAIAFNVERIWAKRFEDIAMQPIDWYSSTSYGTFNSSVFVNSLNSSLSAVRSAATPTRSSSGFSSGFSGGSSGGGGGGGGGGSW</sequence>
<dbReference type="STRING" id="1798392.A3A79_03660"/>
<accession>A0A1F6AIZ9</accession>
<evidence type="ECO:0000259" key="3">
    <source>
        <dbReference type="Pfam" id="PF20990"/>
    </source>
</evidence>
<gene>
    <name evidence="4" type="ORF">A3A79_03660</name>
</gene>
<feature type="region of interest" description="Disordered" evidence="1">
    <location>
        <begin position="515"/>
        <end position="543"/>
    </location>
</feature>
<evidence type="ECO:0000259" key="2">
    <source>
        <dbReference type="Pfam" id="PF09972"/>
    </source>
</evidence>
<feature type="compositionally biased region" description="Gly residues" evidence="1">
    <location>
        <begin position="526"/>
        <end position="543"/>
    </location>
</feature>
<dbReference type="InterPro" id="IPR018702">
    <property type="entry name" value="DUF2207"/>
</dbReference>
<feature type="compositionally biased region" description="Low complexity" evidence="1">
    <location>
        <begin position="515"/>
        <end position="525"/>
    </location>
</feature>
<evidence type="ECO:0000256" key="1">
    <source>
        <dbReference type="SAM" id="MobiDB-lite"/>
    </source>
</evidence>